<dbReference type="InterPro" id="IPR023296">
    <property type="entry name" value="Glyco_hydro_beta-prop_sf"/>
</dbReference>
<evidence type="ECO:0000313" key="9">
    <source>
        <dbReference type="EMBL" id="BBG28861.1"/>
    </source>
</evidence>
<dbReference type="OrthoDB" id="3359526at2"/>
<dbReference type="Gene3D" id="2.115.10.20">
    <property type="entry name" value="Glycosyl hydrolase domain, family 43"/>
    <property type="match status" value="1"/>
</dbReference>
<accession>A0A348HB59</accession>
<proteinExistence type="inferred from homology"/>
<feature type="active site" description="Nucleophile" evidence="4">
    <location>
        <position position="55"/>
    </location>
</feature>
<evidence type="ECO:0000256" key="2">
    <source>
        <dbReference type="ARBA" id="ARBA00044462"/>
    </source>
</evidence>
<feature type="binding site" evidence="5">
    <location>
        <begin position="305"/>
        <end position="307"/>
    </location>
    <ligand>
        <name>substrate</name>
    </ligand>
</feature>
<feature type="binding site" evidence="6">
    <location>
        <position position="304"/>
    </location>
    <ligand>
        <name>Ca(2+)</name>
        <dbReference type="ChEBI" id="CHEBI:29108"/>
        <label>1</label>
    </ligand>
</feature>
<dbReference type="KEGG" id="zpl:ZBT109_0061"/>
<protein>
    <recommendedName>
        <fullName evidence="3">levansucrase</fullName>
        <ecNumber evidence="3">2.4.1.10</ecNumber>
    </recommendedName>
</protein>
<dbReference type="AlphaFoldDB" id="A0A348HB59"/>
<dbReference type="SUPFAM" id="SSF75005">
    <property type="entry name" value="Arabinanase/levansucrase/invertase"/>
    <property type="match status" value="1"/>
</dbReference>
<name>A0A348HB59_9GAMM</name>
<feature type="binding site" evidence="5">
    <location>
        <position position="121"/>
    </location>
    <ligand>
        <name>substrate</name>
    </ligand>
</feature>
<evidence type="ECO:0000256" key="1">
    <source>
        <dbReference type="ARBA" id="ARBA00006775"/>
    </source>
</evidence>
<evidence type="ECO:0000256" key="5">
    <source>
        <dbReference type="PIRSR" id="PIRSR603469-2"/>
    </source>
</evidence>
<dbReference type="Pfam" id="PF02435">
    <property type="entry name" value="Glyco_hydro_68"/>
    <property type="match status" value="1"/>
</dbReference>
<evidence type="ECO:0000256" key="6">
    <source>
        <dbReference type="PIRSR" id="PIRSR603469-3"/>
    </source>
</evidence>
<evidence type="ECO:0000313" key="10">
    <source>
        <dbReference type="Proteomes" id="UP000267342"/>
    </source>
</evidence>
<dbReference type="InterPro" id="IPR003469">
    <property type="entry name" value="Glyco_hydro_68"/>
</dbReference>
<evidence type="ECO:0000256" key="8">
    <source>
        <dbReference type="RuleBase" id="RU361220"/>
    </source>
</evidence>
<evidence type="ECO:0000256" key="3">
    <source>
        <dbReference type="ARBA" id="ARBA00044516"/>
    </source>
</evidence>
<dbReference type="GO" id="GO:0046872">
    <property type="term" value="F:metal ion binding"/>
    <property type="evidence" value="ECO:0007669"/>
    <property type="project" value="UniProtKB-KW"/>
</dbReference>
<feature type="active site" description="Proton donor/acceptor" evidence="4">
    <location>
        <position position="307"/>
    </location>
</feature>
<keyword evidence="6" id="KW-0106">Calcium</keyword>
<dbReference type="STRING" id="1123510.GCA_000620025_00150"/>
<organism evidence="9 10">
    <name type="scientific">Zymobacter palmae</name>
    <dbReference type="NCBI Taxonomy" id="33074"/>
    <lineage>
        <taxon>Bacteria</taxon>
        <taxon>Pseudomonadati</taxon>
        <taxon>Pseudomonadota</taxon>
        <taxon>Gammaproteobacteria</taxon>
        <taxon>Oceanospirillales</taxon>
        <taxon>Halomonadaceae</taxon>
        <taxon>Zymobacter group</taxon>
        <taxon>Zymobacter</taxon>
    </lineage>
</organism>
<feature type="binding site" evidence="5">
    <location>
        <position position="54"/>
    </location>
    <ligand>
        <name>substrate</name>
    </ligand>
</feature>
<dbReference type="Proteomes" id="UP000267342">
    <property type="component" value="Chromosome"/>
</dbReference>
<evidence type="ECO:0000256" key="7">
    <source>
        <dbReference type="PIRSR" id="PIRSR603469-4"/>
    </source>
</evidence>
<keyword evidence="6" id="KW-0479">Metal-binding</keyword>
<keyword evidence="10" id="KW-1185">Reference proteome</keyword>
<feature type="site" description="Transition state stabilizer" evidence="7">
    <location>
        <position position="220"/>
    </location>
</feature>
<dbReference type="GO" id="GO:0004812">
    <property type="term" value="F:aminoacyl-tRNA ligase activity"/>
    <property type="evidence" value="ECO:0007669"/>
    <property type="project" value="UniProtKB-KW"/>
</dbReference>
<feature type="binding site" evidence="5">
    <location>
        <begin position="219"/>
        <end position="220"/>
    </location>
    <ligand>
        <name>substrate</name>
    </ligand>
</feature>
<comment type="similarity">
    <text evidence="1 8">Belongs to the glycosyl hydrolase 68 family.</text>
</comment>
<comment type="catalytic activity">
    <reaction evidence="2">
        <text>[6)-beta-D-fructofuranosyl-(2-&gt;](n) alpha-D-glucopyranoside + sucrose = [6)-beta-D-fructofuranosyl-(2-&gt;](n+1) alpha-D-glucopyranoside + D-glucose</text>
        <dbReference type="Rhea" id="RHEA:13653"/>
        <dbReference type="Rhea" id="RHEA-COMP:13093"/>
        <dbReference type="Rhea" id="RHEA-COMP:13094"/>
        <dbReference type="ChEBI" id="CHEBI:4167"/>
        <dbReference type="ChEBI" id="CHEBI:17992"/>
        <dbReference type="ChEBI" id="CHEBI:134464"/>
        <dbReference type="EC" id="2.4.1.10"/>
    </reaction>
</comment>
<dbReference type="RefSeq" id="WP_027704400.1">
    <property type="nucleotide sequence ID" value="NZ_AP018933.1"/>
</dbReference>
<dbReference type="GO" id="GO:0009758">
    <property type="term" value="P:carbohydrate utilization"/>
    <property type="evidence" value="ECO:0007669"/>
    <property type="project" value="InterPro"/>
</dbReference>
<dbReference type="EMBL" id="AP018933">
    <property type="protein sequence ID" value="BBG28861.1"/>
    <property type="molecule type" value="Genomic_DNA"/>
</dbReference>
<evidence type="ECO:0000256" key="4">
    <source>
        <dbReference type="PIRSR" id="PIRSR603469-1"/>
    </source>
</evidence>
<feature type="binding site" evidence="6">
    <location>
        <position position="274"/>
    </location>
    <ligand>
        <name>Ca(2+)</name>
        <dbReference type="ChEBI" id="CHEBI:29108"/>
        <label>1</label>
    </ligand>
</feature>
<dbReference type="GO" id="GO:0050053">
    <property type="term" value="F:levansucrase activity"/>
    <property type="evidence" value="ECO:0007669"/>
    <property type="project" value="UniProtKB-EC"/>
</dbReference>
<comment type="cofactor">
    <cofactor evidence="6">
        <name>Ca(2+)</name>
        <dbReference type="ChEBI" id="CHEBI:29108"/>
    </cofactor>
</comment>
<keyword evidence="9" id="KW-0030">Aminoacyl-tRNA synthetase</keyword>
<dbReference type="EC" id="2.4.1.10" evidence="3"/>
<sequence>MAAITKTTSATNSAATISHWTREQALSFKATEANTFPEFDNTKIQAFMEGFDIWDSWFALDENGDLASIEGFRVLCALGLKQADNRKIARINYFYSKDGHSFIPGGLLFPRRLFSDIQEWSGSTLLRNDGRVQTFYTTAMGHTRDGIWQTFQRLATAIQRPSVKDGVLTFSSPEYHNLLLEPDGVFYQNVDQADDAELRMPTLHNRSYGNDQVNNLCFRDPFFFKDPATQKNYLLFEANTGPRNDAEGTVRRDYIGSDDFEPNYRPTVDDLKANGCVGVAEFTDDQYTKLSLLPPILTSNLITDEIERVTLIYRDSSYYLFCVTHGNKMTILDDTFINRDMMLGFKASSMFGPYTPLNGSGVVVQQKSEGAMYTAQASNYQYVYSWNVLPDLSVLSYANYSYSAAEDRMLYTKTVGPRIHLNLQGTQTEITGLDYGFVLKTATQEAQDTDEPVDESDV</sequence>
<keyword evidence="9" id="KW-0436">Ligase</keyword>
<reference evidence="9 10" key="1">
    <citation type="submission" date="2018-09" db="EMBL/GenBank/DDBJ databases">
        <title>Zymobacter palmae IAM14233 (=T109) whole genome analysis.</title>
        <authorList>
            <person name="Yanase H."/>
        </authorList>
    </citation>
    <scope>NUCLEOTIDE SEQUENCE [LARGE SCALE GENOMIC DNA]</scope>
    <source>
        <strain evidence="9 10">IAM14233</strain>
    </source>
</reference>
<gene>
    <name evidence="9" type="ORF">ZBT109_0061</name>
</gene>